<dbReference type="InterPro" id="IPR014729">
    <property type="entry name" value="Rossmann-like_a/b/a_fold"/>
</dbReference>
<gene>
    <name evidence="1" type="ORF">N136_03104</name>
</gene>
<dbReference type="Gene3D" id="3.40.50.620">
    <property type="entry name" value="HUPs"/>
    <property type="match status" value="1"/>
</dbReference>
<proteinExistence type="predicted"/>
<name>U2RPR1_LEIAQ</name>
<evidence type="ECO:0000313" key="1">
    <source>
        <dbReference type="EMBL" id="ERK70559.1"/>
    </source>
</evidence>
<dbReference type="AlphaFoldDB" id="U2RPR1"/>
<reference evidence="1 2" key="1">
    <citation type="submission" date="2013-08" db="EMBL/GenBank/DDBJ databases">
        <authorList>
            <person name="Weinstock G."/>
            <person name="Sodergren E."/>
            <person name="Wylie T."/>
            <person name="Fulton L."/>
            <person name="Fulton R."/>
            <person name="Fronick C."/>
            <person name="O'Laughlin M."/>
            <person name="Godfrey J."/>
            <person name="Miner T."/>
            <person name="Herter B."/>
            <person name="Appelbaum E."/>
            <person name="Cordes M."/>
            <person name="Lek S."/>
            <person name="Wollam A."/>
            <person name="Pepin K.H."/>
            <person name="Palsikar V.B."/>
            <person name="Mitreva M."/>
            <person name="Wilson R.K."/>
        </authorList>
    </citation>
    <scope>NUCLEOTIDE SEQUENCE [LARGE SCALE GENOMIC DNA]</scope>
    <source>
        <strain evidence="1 2">ATCC 14665</strain>
    </source>
</reference>
<evidence type="ECO:0000313" key="2">
    <source>
        <dbReference type="Proteomes" id="UP000016605"/>
    </source>
</evidence>
<dbReference type="HOGENOM" id="CLU_2763868_0_0_11"/>
<sequence>LPDGVEATASVAPGDSISHAVASLDWLPGEVVVVGSSRLAQQSRLFLGTTAATMLRELPVPMIVVPRAGH</sequence>
<feature type="non-terminal residue" evidence="1">
    <location>
        <position position="1"/>
    </location>
</feature>
<protein>
    <recommendedName>
        <fullName evidence="3">UspA domain-containing protein</fullName>
    </recommendedName>
</protein>
<dbReference type="Proteomes" id="UP000016605">
    <property type="component" value="Unassembled WGS sequence"/>
</dbReference>
<comment type="caution">
    <text evidence="1">The sequence shown here is derived from an EMBL/GenBank/DDBJ whole genome shotgun (WGS) entry which is preliminary data.</text>
</comment>
<dbReference type="EMBL" id="AWVQ01000429">
    <property type="protein sequence ID" value="ERK70559.1"/>
    <property type="molecule type" value="Genomic_DNA"/>
</dbReference>
<dbReference type="SUPFAM" id="SSF52402">
    <property type="entry name" value="Adenine nucleotide alpha hydrolases-like"/>
    <property type="match status" value="1"/>
</dbReference>
<evidence type="ECO:0008006" key="3">
    <source>
        <dbReference type="Google" id="ProtNLM"/>
    </source>
</evidence>
<organism evidence="1 2">
    <name type="scientific">Leifsonia aquatica ATCC 14665</name>
    <dbReference type="NCBI Taxonomy" id="1358026"/>
    <lineage>
        <taxon>Bacteria</taxon>
        <taxon>Bacillati</taxon>
        <taxon>Actinomycetota</taxon>
        <taxon>Actinomycetes</taxon>
        <taxon>Micrococcales</taxon>
        <taxon>Microbacteriaceae</taxon>
        <taxon>Leifsonia</taxon>
    </lineage>
</organism>
<accession>U2RPR1</accession>